<organism evidence="5 6">
    <name type="scientific">Purpureocillium takamizusanense</name>
    <dbReference type="NCBI Taxonomy" id="2060973"/>
    <lineage>
        <taxon>Eukaryota</taxon>
        <taxon>Fungi</taxon>
        <taxon>Dikarya</taxon>
        <taxon>Ascomycota</taxon>
        <taxon>Pezizomycotina</taxon>
        <taxon>Sordariomycetes</taxon>
        <taxon>Hypocreomycetidae</taxon>
        <taxon>Hypocreales</taxon>
        <taxon>Ophiocordycipitaceae</taxon>
        <taxon>Purpureocillium</taxon>
    </lineage>
</organism>
<dbReference type="EMBL" id="CP086362">
    <property type="protein sequence ID" value="UNI23306.1"/>
    <property type="molecule type" value="Genomic_DNA"/>
</dbReference>
<dbReference type="Gene3D" id="3.40.50.1820">
    <property type="entry name" value="alpha/beta hydrolase"/>
    <property type="match status" value="1"/>
</dbReference>
<evidence type="ECO:0000313" key="5">
    <source>
        <dbReference type="EMBL" id="UNI23306.1"/>
    </source>
</evidence>
<reference evidence="5" key="1">
    <citation type="submission" date="2021-11" db="EMBL/GenBank/DDBJ databases">
        <title>Purpureocillium_takamizusanense_genome.</title>
        <authorList>
            <person name="Nguyen N.-H."/>
        </authorList>
    </citation>
    <scope>NUCLEOTIDE SEQUENCE</scope>
    <source>
        <strain evidence="5">PT3</strain>
    </source>
</reference>
<accession>A0A9Q8QQ85</accession>
<dbReference type="RefSeq" id="XP_047846787.1">
    <property type="nucleotide sequence ID" value="XM_047990778.1"/>
</dbReference>
<dbReference type="InterPro" id="IPR029058">
    <property type="entry name" value="AB_hydrolase_fold"/>
</dbReference>
<evidence type="ECO:0000256" key="1">
    <source>
        <dbReference type="ARBA" id="ARBA00010088"/>
    </source>
</evidence>
<dbReference type="GeneID" id="72071081"/>
<evidence type="ECO:0000256" key="3">
    <source>
        <dbReference type="SAM" id="MobiDB-lite"/>
    </source>
</evidence>
<dbReference type="KEGG" id="ptkz:JDV02_009136"/>
<protein>
    <recommendedName>
        <fullName evidence="4">Peptidase S33 tripeptidyl aminopeptidase-like C-terminal domain-containing protein</fullName>
    </recommendedName>
</protein>
<dbReference type="Pfam" id="PF08386">
    <property type="entry name" value="Abhydrolase_4"/>
    <property type="match status" value="1"/>
</dbReference>
<evidence type="ECO:0000313" key="6">
    <source>
        <dbReference type="Proteomes" id="UP000829364"/>
    </source>
</evidence>
<name>A0A9Q8QQ85_9HYPO</name>
<dbReference type="Proteomes" id="UP000829364">
    <property type="component" value="Chromosome 9"/>
</dbReference>
<dbReference type="AlphaFoldDB" id="A0A9Q8QQ85"/>
<feature type="compositionally biased region" description="Basic and acidic residues" evidence="3">
    <location>
        <begin position="178"/>
        <end position="192"/>
    </location>
</feature>
<keyword evidence="6" id="KW-1185">Reference proteome</keyword>
<proteinExistence type="inferred from homology"/>
<sequence>MEKEPLVEHPADPPAPGPPRPRRRISKLLVGAGLAILVLLATVDSKLPFRPHLCRGRHGKDSPFGRFPRSGDPFHFIPCTDRTIPPALEDPNPLRSWARLFDPDPAHWNWGNASAADHEGGHGHLRSPFSGRGIYLCGYLDVPLDYTNKSDERIARLAVTKFQVSGLAPHRRHRRGRHGDDNKAGKKSERTLVIEPGGPGGSGTSMAWRASEGITKRLSDGQYDVLGWDPRGVNTSLPAISCFPFDADRDHWALRSGQYRETSPSPRAQLEFVDAMSDSVFNACYKQHGDIPRFMTTAIVARDLEEIRKALAEDELTGYLVSYGTGIGQTYANMFPNSVGRMILDGTEYVRDHRLVGGFGWTALDNGTNAWHDGFLGECVNAGPQHCALAKQLSSEPVTLKSLENRMHTLVSSLIERPLPGYTEFSGPSLITYSALVGALYGSMYNAESWPALAQMLFELEAGNTTMAAAMLERVAWGYDPTLPSPPNKRPSSEELGTLVICADSYDAKEPEGGMDWWENLWKNMTERSWIAGNSRFSNVFPCRHFTKYWPEPAEVYRGDLNHTLKHPVLLIAETYDPATPLRNGRRLLKEMGANARLIAHHGYGHSSRDKSNCTDSIAKRFILEGVVPDEQETACYANEKPYLYGVKKGDASATGRKTQSAMEIWDEHLAELALLSPALLPKRM</sequence>
<gene>
    <name evidence="5" type="ORF">JDV02_009136</name>
</gene>
<feature type="domain" description="Peptidase S33 tripeptidyl aminopeptidase-like C-terminal" evidence="4">
    <location>
        <begin position="548"/>
        <end position="636"/>
    </location>
</feature>
<dbReference type="PANTHER" id="PTHR43248">
    <property type="entry name" value="2-SUCCINYL-6-HYDROXY-2,4-CYCLOHEXADIENE-1-CARBOXYLATE SYNTHASE"/>
    <property type="match status" value="1"/>
</dbReference>
<dbReference type="GO" id="GO:0016787">
    <property type="term" value="F:hydrolase activity"/>
    <property type="evidence" value="ECO:0007669"/>
    <property type="project" value="UniProtKB-KW"/>
</dbReference>
<dbReference type="SUPFAM" id="SSF53474">
    <property type="entry name" value="alpha/beta-Hydrolases"/>
    <property type="match status" value="1"/>
</dbReference>
<dbReference type="InterPro" id="IPR051601">
    <property type="entry name" value="Serine_prot/Carboxylest_S33"/>
</dbReference>
<dbReference type="PANTHER" id="PTHR43248:SF25">
    <property type="entry name" value="AB HYDROLASE-1 DOMAIN-CONTAINING PROTEIN-RELATED"/>
    <property type="match status" value="1"/>
</dbReference>
<feature type="region of interest" description="Disordered" evidence="3">
    <location>
        <begin position="1"/>
        <end position="22"/>
    </location>
</feature>
<keyword evidence="2" id="KW-0378">Hydrolase</keyword>
<feature type="compositionally biased region" description="Basic and acidic residues" evidence="3">
    <location>
        <begin position="1"/>
        <end position="11"/>
    </location>
</feature>
<evidence type="ECO:0000259" key="4">
    <source>
        <dbReference type="Pfam" id="PF08386"/>
    </source>
</evidence>
<dbReference type="OrthoDB" id="425534at2759"/>
<feature type="region of interest" description="Disordered" evidence="3">
    <location>
        <begin position="168"/>
        <end position="205"/>
    </location>
</feature>
<evidence type="ECO:0000256" key="2">
    <source>
        <dbReference type="ARBA" id="ARBA00022801"/>
    </source>
</evidence>
<dbReference type="InterPro" id="IPR013595">
    <property type="entry name" value="Pept_S33_TAP-like_C"/>
</dbReference>
<comment type="similarity">
    <text evidence="1">Belongs to the peptidase S33 family.</text>
</comment>